<name>A0A1U9KHE4_ACEAC</name>
<dbReference type="EMBL" id="CP014692">
    <property type="protein sequence ID" value="AQS85232.1"/>
    <property type="molecule type" value="Genomic_DNA"/>
</dbReference>
<dbReference type="SUPFAM" id="SSF47203">
    <property type="entry name" value="Acyl-CoA dehydrogenase C-terminal domain-like"/>
    <property type="match status" value="1"/>
</dbReference>
<dbReference type="Proteomes" id="UP000188937">
    <property type="component" value="Chromosome"/>
</dbReference>
<dbReference type="Gene3D" id="1.20.140.10">
    <property type="entry name" value="Butyryl-CoA Dehydrogenase, subunit A, domain 3"/>
    <property type="match status" value="1"/>
</dbReference>
<proteinExistence type="predicted"/>
<dbReference type="InterPro" id="IPR036250">
    <property type="entry name" value="AcylCo_DH-like_C"/>
</dbReference>
<gene>
    <name evidence="1" type="ORF">A0U92_11055</name>
</gene>
<accession>A0A1U9KHE4</accession>
<organism evidence="1 2">
    <name type="scientific">Acetobacter aceti</name>
    <dbReference type="NCBI Taxonomy" id="435"/>
    <lineage>
        <taxon>Bacteria</taxon>
        <taxon>Pseudomonadati</taxon>
        <taxon>Pseudomonadota</taxon>
        <taxon>Alphaproteobacteria</taxon>
        <taxon>Acetobacterales</taxon>
        <taxon>Acetobacteraceae</taxon>
        <taxon>Acetobacter</taxon>
        <taxon>Acetobacter subgen. Acetobacter</taxon>
    </lineage>
</organism>
<keyword evidence="2" id="KW-1185">Reference proteome</keyword>
<sequence>MIQLIRFLQTLVLAALGRLLSTLPRFHAVIGEIDGLLLTNRALPDFGLALAATQEMTLAKAGRIRKLVTENAIAVVACAIEVPGNPDLSQDNPLERHYRDVLCGRALLRKRYEATQAGPEREQPFSEAAVWNSQRAVMVSAFKKLSLKIPMKKDVSGGDVTCASEPERNVAASLVTRNSTVNLLQTGSY</sequence>
<dbReference type="GO" id="GO:0016627">
    <property type="term" value="F:oxidoreductase activity, acting on the CH-CH group of donors"/>
    <property type="evidence" value="ECO:0007669"/>
    <property type="project" value="InterPro"/>
</dbReference>
<dbReference type="STRING" id="435.A0U92_11055"/>
<dbReference type="RefSeq" id="WP_187668977.1">
    <property type="nucleotide sequence ID" value="NZ_CP014692.1"/>
</dbReference>
<reference evidence="1 2" key="1">
    <citation type="submission" date="2016-03" db="EMBL/GenBank/DDBJ databases">
        <title>Acetic acid bacteria sequencing.</title>
        <authorList>
            <person name="Brandt J."/>
            <person name="Jakob F."/>
            <person name="Vogel R.F."/>
        </authorList>
    </citation>
    <scope>NUCLEOTIDE SEQUENCE [LARGE SCALE GENOMIC DNA]</scope>
    <source>
        <strain evidence="1 2">TMW2.1153</strain>
    </source>
</reference>
<dbReference type="KEGG" id="aace:A0U92_11055"/>
<evidence type="ECO:0000313" key="1">
    <source>
        <dbReference type="EMBL" id="AQS85232.1"/>
    </source>
</evidence>
<protein>
    <submittedName>
        <fullName evidence="1">Uncharacterized protein</fullName>
    </submittedName>
</protein>
<evidence type="ECO:0000313" key="2">
    <source>
        <dbReference type="Proteomes" id="UP000188937"/>
    </source>
</evidence>
<dbReference type="AlphaFoldDB" id="A0A1U9KHE4"/>